<dbReference type="PROSITE" id="PS51737">
    <property type="entry name" value="RECOMBINASE_DNA_BIND"/>
    <property type="match status" value="1"/>
</dbReference>
<accession>A0AAQ1MBU9</accession>
<comment type="caution">
    <text evidence="3">The sequence shown here is derived from an EMBL/GenBank/DDBJ whole genome shotgun (WGS) entry which is preliminary data.</text>
</comment>
<dbReference type="AlphaFoldDB" id="A0AAQ1MBU9"/>
<dbReference type="PANTHER" id="PTHR30461">
    <property type="entry name" value="DNA-INVERTASE FROM LAMBDOID PROPHAGE"/>
    <property type="match status" value="1"/>
</dbReference>
<sequence>MMSDEYTIAKYLRLSLEDGDLDEAKDESNSISNQRKLLDYYIEQHPDLSGAKILEFVDDGYSGTSFDRPGVQKLLQMVKENKISCIMIKDFSRWGRDYIMVSDYLEQIFPFLQVRVISVNDNYDSATITSTAGNIEVGFTNIMHDMYSKDLSRKLLVSKRQLFEAGKYHSSYPFYGYLKSTTEKYHLEIEPEAAGVVKKIFRWYAAGSSTKEIAQKLNRTDTMTPLLWLVKFCGFKPRFEKGSTKGTRWTSSSVMHILKDERYTGKCIYGKTKVAKIGSRKLIKQPESEWFVVPNRFPVIITQALFDKTAAIRKSRARTKVKKGEPSPRIFLGNIRCGHCGYAMNFHETKYPYYICHARQADNDLHCQGTRIMESDLAEVVLNALKQFAQVCLDSERRLEKRREVMRSERAQIQEKIKQQEEIAAKLLLEGNDCFEELLEGKIDDQEYTTRMAENNRKVAECQKQVDALNEALQSMPEVPDAMSEKTLIGKILSLERLDRKLADLTVKCIHVFKDGSLQIEWNFSGLFDSMFPQDLLEVLPRTETVMLNRTWIYCCTVDGWDELERMRQELFAYAEGRQWLVVGDSFDNSKPCLEANGFRQMRDAAKQGRVDNVLVYTLDGLSKRSKNYARFQRQIEKRHVLMYDRNGNLLIGA</sequence>
<dbReference type="InterPro" id="IPR025827">
    <property type="entry name" value="Zn_ribbon_recom_dom"/>
</dbReference>
<feature type="coiled-coil region" evidence="1">
    <location>
        <begin position="396"/>
        <end position="472"/>
    </location>
</feature>
<dbReference type="InterPro" id="IPR038109">
    <property type="entry name" value="DNA_bind_recomb_sf"/>
</dbReference>
<reference evidence="4" key="1">
    <citation type="submission" date="2016-11" db="EMBL/GenBank/DDBJ databases">
        <authorList>
            <person name="Jaros S."/>
            <person name="Januszkiewicz K."/>
            <person name="Wedrychowicz H."/>
        </authorList>
    </citation>
    <scope>NUCLEOTIDE SEQUENCE [LARGE SCALE GENOMIC DNA]</scope>
    <source>
        <strain evidence="4">DSM 4029</strain>
    </source>
</reference>
<dbReference type="InterPro" id="IPR011109">
    <property type="entry name" value="DNA_bind_recombinase_dom"/>
</dbReference>
<dbReference type="InterPro" id="IPR050639">
    <property type="entry name" value="SSR_resolvase"/>
</dbReference>
<protein>
    <submittedName>
        <fullName evidence="3">Site-specific DNA recombinase</fullName>
    </submittedName>
</protein>
<dbReference type="PANTHER" id="PTHR30461:SF23">
    <property type="entry name" value="DNA RECOMBINASE-RELATED"/>
    <property type="match status" value="1"/>
</dbReference>
<evidence type="ECO:0000259" key="2">
    <source>
        <dbReference type="PROSITE" id="PS51737"/>
    </source>
</evidence>
<dbReference type="Gene3D" id="3.90.1750.20">
    <property type="entry name" value="Putative Large Serine Recombinase, Chain B, Domain 2"/>
    <property type="match status" value="1"/>
</dbReference>
<organism evidence="3 4">
    <name type="scientific">Bittarella massiliensis</name>
    <name type="common">ex Durand et al. 2017</name>
    <dbReference type="NCBI Taxonomy" id="1720313"/>
    <lineage>
        <taxon>Bacteria</taxon>
        <taxon>Bacillati</taxon>
        <taxon>Bacillota</taxon>
        <taxon>Clostridia</taxon>
        <taxon>Eubacteriales</taxon>
        <taxon>Oscillospiraceae</taxon>
        <taxon>Bittarella (ex Durand et al. 2017)</taxon>
    </lineage>
</organism>
<proteinExistence type="predicted"/>
<dbReference type="GO" id="GO:0003677">
    <property type="term" value="F:DNA binding"/>
    <property type="evidence" value="ECO:0007669"/>
    <property type="project" value="InterPro"/>
</dbReference>
<dbReference type="RefSeq" id="WP_021659201.1">
    <property type="nucleotide sequence ID" value="NZ_FQVY01000001.1"/>
</dbReference>
<dbReference type="Pfam" id="PF07508">
    <property type="entry name" value="Recombinase"/>
    <property type="match status" value="1"/>
</dbReference>
<dbReference type="Gene3D" id="3.40.50.1390">
    <property type="entry name" value="Resolvase, N-terminal catalytic domain"/>
    <property type="match status" value="2"/>
</dbReference>
<dbReference type="Pfam" id="PF13408">
    <property type="entry name" value="Zn_ribbon_recom"/>
    <property type="match status" value="1"/>
</dbReference>
<feature type="domain" description="Recombinase" evidence="2">
    <location>
        <begin position="174"/>
        <end position="319"/>
    </location>
</feature>
<dbReference type="SMART" id="SM00857">
    <property type="entry name" value="Resolvase"/>
    <property type="match status" value="1"/>
</dbReference>
<dbReference type="GO" id="GO:0000150">
    <property type="term" value="F:DNA strand exchange activity"/>
    <property type="evidence" value="ECO:0007669"/>
    <property type="project" value="InterPro"/>
</dbReference>
<dbReference type="EMBL" id="FQVY01000001">
    <property type="protein sequence ID" value="SHF74325.1"/>
    <property type="molecule type" value="Genomic_DNA"/>
</dbReference>
<keyword evidence="1" id="KW-0175">Coiled coil</keyword>
<dbReference type="Pfam" id="PF00239">
    <property type="entry name" value="Resolvase"/>
    <property type="match status" value="2"/>
</dbReference>
<evidence type="ECO:0000313" key="3">
    <source>
        <dbReference type="EMBL" id="SHF74325.1"/>
    </source>
</evidence>
<evidence type="ECO:0000256" key="1">
    <source>
        <dbReference type="SAM" id="Coils"/>
    </source>
</evidence>
<dbReference type="InterPro" id="IPR006119">
    <property type="entry name" value="Resolv_N"/>
</dbReference>
<dbReference type="InterPro" id="IPR036162">
    <property type="entry name" value="Resolvase-like_N_sf"/>
</dbReference>
<gene>
    <name evidence="3" type="ORF">SAMN05444424_0526</name>
</gene>
<name>A0AAQ1MBU9_9FIRM</name>
<evidence type="ECO:0000313" key="4">
    <source>
        <dbReference type="Proteomes" id="UP000184089"/>
    </source>
</evidence>
<dbReference type="Proteomes" id="UP000184089">
    <property type="component" value="Unassembled WGS sequence"/>
</dbReference>
<dbReference type="SUPFAM" id="SSF53041">
    <property type="entry name" value="Resolvase-like"/>
    <property type="match status" value="1"/>
</dbReference>